<accession>Q0CAI5</accession>
<dbReference type="RefSeq" id="XP_001217921.1">
    <property type="nucleotide sequence ID" value="XM_001217920.1"/>
</dbReference>
<dbReference type="eggNOG" id="ENOG502RZZG">
    <property type="taxonomic scope" value="Eukaryota"/>
</dbReference>
<dbReference type="EMBL" id="CH476607">
    <property type="protein sequence ID" value="EAU30436.1"/>
    <property type="molecule type" value="Genomic_DNA"/>
</dbReference>
<dbReference type="VEuPathDB" id="FungiDB:ATEG_09299"/>
<dbReference type="GeneID" id="4353953"/>
<dbReference type="OMA" id="HIAGCTQ"/>
<dbReference type="HOGENOM" id="CLU_026180_1_0_1"/>
<keyword evidence="2" id="KW-0732">Signal</keyword>
<keyword evidence="1" id="KW-0472">Membrane</keyword>
<organism evidence="3 4">
    <name type="scientific">Aspergillus terreus (strain NIH 2624 / FGSC A1156)</name>
    <dbReference type="NCBI Taxonomy" id="341663"/>
    <lineage>
        <taxon>Eukaryota</taxon>
        <taxon>Fungi</taxon>
        <taxon>Dikarya</taxon>
        <taxon>Ascomycota</taxon>
        <taxon>Pezizomycotina</taxon>
        <taxon>Eurotiomycetes</taxon>
        <taxon>Eurotiomycetidae</taxon>
        <taxon>Eurotiales</taxon>
        <taxon>Aspergillaceae</taxon>
        <taxon>Aspergillus</taxon>
        <taxon>Aspergillus subgen. Circumdati</taxon>
    </lineage>
</organism>
<dbReference type="SUPFAM" id="SSF51735">
    <property type="entry name" value="NAD(P)-binding Rossmann-fold domains"/>
    <property type="match status" value="1"/>
</dbReference>
<gene>
    <name evidence="3" type="ORF">ATEG_09299</name>
</gene>
<evidence type="ECO:0000256" key="2">
    <source>
        <dbReference type="SAM" id="SignalP"/>
    </source>
</evidence>
<feature type="signal peptide" evidence="2">
    <location>
        <begin position="1"/>
        <end position="17"/>
    </location>
</feature>
<feature type="chain" id="PRO_5004169899" evidence="2">
    <location>
        <begin position="18"/>
        <end position="533"/>
    </location>
</feature>
<dbReference type="InterPro" id="IPR036291">
    <property type="entry name" value="NAD(P)-bd_dom_sf"/>
</dbReference>
<feature type="transmembrane region" description="Helical" evidence="1">
    <location>
        <begin position="63"/>
        <end position="86"/>
    </location>
</feature>
<sequence length="533" mass="59597">MWIHAGLTWWAVHLAAGIPTRRGQPSVQDQIVPPNSYMTAVNVRVDTLFVLPSHLPGLMISRLLRITLSIILLPLNNAILIALYIWKHVSVRLSYPSSLRPRQTALQDVHFYPKTVLITGVDTPHGLAVARAWYAQGHRVVGAGVSISERGLVLSGVSLSTALSAFYHIPRGLYASRLLDVVQREKIDIWIPCSASATAMDDAMAKEAIESRTSCVCITLGTPLVSQFARHDSFTQYLQEKNLPVVENHHVQSRDTIHKILHRSPTKVYRMRRPSAAMSDGHAVILPKRTVSLTYSEVSEIQISKDRPWVMQQQSRLGEFSAELLVVGGQVQALRVFSVGSRSACRSRLDEGLATAIHKLMARFSSKAGTQMTGHLNVQLMVDEEFDANHVRYVIHIAGCTLGASATERLLHTTPMHTLVRGYLAVLAPQVNGAASLCGDSHTQPVLIESAIPPRKYSLYQTVKDSGVRRILPALYPTLQKVDKINDGLSDLLFFWKDWRFSSFDPLPWWWHTHVHQPWEDAERILGEVRRSK</sequence>
<dbReference type="AlphaFoldDB" id="Q0CAI5"/>
<evidence type="ECO:0000256" key="1">
    <source>
        <dbReference type="SAM" id="Phobius"/>
    </source>
</evidence>
<evidence type="ECO:0000313" key="4">
    <source>
        <dbReference type="Proteomes" id="UP000007963"/>
    </source>
</evidence>
<dbReference type="Proteomes" id="UP000007963">
    <property type="component" value="Unassembled WGS sequence"/>
</dbReference>
<keyword evidence="1" id="KW-1133">Transmembrane helix</keyword>
<name>Q0CAI5_ASPTN</name>
<keyword evidence="1" id="KW-0812">Transmembrane</keyword>
<proteinExistence type="predicted"/>
<evidence type="ECO:0000313" key="3">
    <source>
        <dbReference type="EMBL" id="EAU30436.1"/>
    </source>
</evidence>
<dbReference type="OrthoDB" id="186626at2759"/>
<protein>
    <submittedName>
        <fullName evidence="3">Uncharacterized protein</fullName>
    </submittedName>
</protein>
<reference evidence="4" key="1">
    <citation type="submission" date="2005-09" db="EMBL/GenBank/DDBJ databases">
        <title>Annotation of the Aspergillus terreus NIH2624 genome.</title>
        <authorList>
            <person name="Birren B.W."/>
            <person name="Lander E.S."/>
            <person name="Galagan J.E."/>
            <person name="Nusbaum C."/>
            <person name="Devon K."/>
            <person name="Henn M."/>
            <person name="Ma L.-J."/>
            <person name="Jaffe D.B."/>
            <person name="Butler J."/>
            <person name="Alvarez P."/>
            <person name="Gnerre S."/>
            <person name="Grabherr M."/>
            <person name="Kleber M."/>
            <person name="Mauceli E.W."/>
            <person name="Brockman W."/>
            <person name="Rounsley S."/>
            <person name="Young S.K."/>
            <person name="LaButti K."/>
            <person name="Pushparaj V."/>
            <person name="DeCaprio D."/>
            <person name="Crawford M."/>
            <person name="Koehrsen M."/>
            <person name="Engels R."/>
            <person name="Montgomery P."/>
            <person name="Pearson M."/>
            <person name="Howarth C."/>
            <person name="Larson L."/>
            <person name="Luoma S."/>
            <person name="White J."/>
            <person name="Alvarado L."/>
            <person name="Kodira C.D."/>
            <person name="Zeng Q."/>
            <person name="Oleary S."/>
            <person name="Yandava C."/>
            <person name="Denning D.W."/>
            <person name="Nierman W.C."/>
            <person name="Milne T."/>
            <person name="Madden K."/>
        </authorList>
    </citation>
    <scope>NUCLEOTIDE SEQUENCE [LARGE SCALE GENOMIC DNA]</scope>
    <source>
        <strain evidence="4">NIH 2624 / FGSC A1156</strain>
    </source>
</reference>